<proteinExistence type="predicted"/>
<feature type="non-terminal residue" evidence="2">
    <location>
        <position position="1"/>
    </location>
</feature>
<evidence type="ECO:0000313" key="3">
    <source>
        <dbReference type="Proteomes" id="UP001529510"/>
    </source>
</evidence>
<dbReference type="Proteomes" id="UP001529510">
    <property type="component" value="Unassembled WGS sequence"/>
</dbReference>
<feature type="domain" description="DUF1170" evidence="1">
    <location>
        <begin position="7"/>
        <end position="59"/>
    </location>
</feature>
<feature type="non-terminal residue" evidence="2">
    <location>
        <position position="59"/>
    </location>
</feature>
<protein>
    <recommendedName>
        <fullName evidence="1">DUF1170 domain-containing protein</fullName>
    </recommendedName>
</protein>
<dbReference type="EMBL" id="JAMKFB020000021">
    <property type="protein sequence ID" value="KAL0162651.1"/>
    <property type="molecule type" value="Genomic_DNA"/>
</dbReference>
<sequence length="59" mass="6771">NLTSNCQQAAKGSDSPNSFLDQECRRRFPLLDEDAVLYCYEYDQNQGPPPVRRDSTPTY</sequence>
<reference evidence="2 3" key="1">
    <citation type="submission" date="2024-05" db="EMBL/GenBank/DDBJ databases">
        <title>Genome sequencing and assembly of Indian major carp, Cirrhinus mrigala (Hamilton, 1822).</title>
        <authorList>
            <person name="Mohindra V."/>
            <person name="Chowdhury L.M."/>
            <person name="Lal K."/>
            <person name="Jena J.K."/>
        </authorList>
    </citation>
    <scope>NUCLEOTIDE SEQUENCE [LARGE SCALE GENOMIC DNA]</scope>
    <source>
        <strain evidence="2">CM1030</strain>
        <tissue evidence="2">Blood</tissue>
    </source>
</reference>
<name>A0ABD0NNY0_CIRMR</name>
<evidence type="ECO:0000313" key="2">
    <source>
        <dbReference type="EMBL" id="KAL0162651.1"/>
    </source>
</evidence>
<gene>
    <name evidence="2" type="ORF">M9458_042047</name>
</gene>
<dbReference type="InterPro" id="IPR010599">
    <property type="entry name" value="CNK2/3_dom"/>
</dbReference>
<comment type="caution">
    <text evidence="2">The sequence shown here is derived from an EMBL/GenBank/DDBJ whole genome shotgun (WGS) entry which is preliminary data.</text>
</comment>
<accession>A0ABD0NNY0</accession>
<organism evidence="2 3">
    <name type="scientific">Cirrhinus mrigala</name>
    <name type="common">Mrigala</name>
    <dbReference type="NCBI Taxonomy" id="683832"/>
    <lineage>
        <taxon>Eukaryota</taxon>
        <taxon>Metazoa</taxon>
        <taxon>Chordata</taxon>
        <taxon>Craniata</taxon>
        <taxon>Vertebrata</taxon>
        <taxon>Euteleostomi</taxon>
        <taxon>Actinopterygii</taxon>
        <taxon>Neopterygii</taxon>
        <taxon>Teleostei</taxon>
        <taxon>Ostariophysi</taxon>
        <taxon>Cypriniformes</taxon>
        <taxon>Cyprinidae</taxon>
        <taxon>Labeoninae</taxon>
        <taxon>Labeonini</taxon>
        <taxon>Cirrhinus</taxon>
    </lineage>
</organism>
<keyword evidence="3" id="KW-1185">Reference proteome</keyword>
<dbReference type="AlphaFoldDB" id="A0ABD0NNY0"/>
<evidence type="ECO:0000259" key="1">
    <source>
        <dbReference type="Pfam" id="PF06663"/>
    </source>
</evidence>
<dbReference type="Pfam" id="PF06663">
    <property type="entry name" value="CNK2_3_dom"/>
    <property type="match status" value="1"/>
</dbReference>